<dbReference type="Proteomes" id="UP000250079">
    <property type="component" value="Chromosome"/>
</dbReference>
<dbReference type="GO" id="GO:0000287">
    <property type="term" value="F:magnesium ion binding"/>
    <property type="evidence" value="ECO:0007669"/>
    <property type="project" value="TreeGrafter"/>
</dbReference>
<gene>
    <name evidence="1" type="ORF">IMCC3135_22145</name>
</gene>
<dbReference type="CDD" id="cd02612">
    <property type="entry name" value="HAD_PGPPase"/>
    <property type="match status" value="1"/>
</dbReference>
<proteinExistence type="predicted"/>
<dbReference type="PANTHER" id="PTHR43344:SF14">
    <property type="entry name" value="HAD-IB FAMILY HYDROLASE"/>
    <property type="match status" value="1"/>
</dbReference>
<keyword evidence="2" id="KW-1185">Reference proteome</keyword>
<dbReference type="GO" id="GO:0005737">
    <property type="term" value="C:cytoplasm"/>
    <property type="evidence" value="ECO:0007669"/>
    <property type="project" value="TreeGrafter"/>
</dbReference>
<sequence length="204" mass="23591">MLNIALFDFDGTITTDDSLIKFIRFVFGDIKTAWGMMILSPMLLTFKLKLIPNYKAKQWMLSYFFKGMPEEKYQKLAEEYSLEQIDNILRRQAMERIMWHKEQGHKVVVVSASLECWLKPWCSKNGLDIIATKIEIKDGILTGKFSGKNCHGIEKVNRVKGAYDLSDYKHIWAYGDSNGDNEMLALADESFYKPFRHPSPSTSE</sequence>
<dbReference type="AlphaFoldDB" id="A0A2Z2P016"/>
<reference evidence="1 2" key="1">
    <citation type="submission" date="2016-12" db="EMBL/GenBank/DDBJ databases">
        <authorList>
            <person name="Song W.-J."/>
            <person name="Kurnit D.M."/>
        </authorList>
    </citation>
    <scope>NUCLEOTIDE SEQUENCE [LARGE SCALE GENOMIC DNA]</scope>
    <source>
        <strain evidence="1 2">IMCC3135</strain>
    </source>
</reference>
<dbReference type="SUPFAM" id="SSF56784">
    <property type="entry name" value="HAD-like"/>
    <property type="match status" value="1"/>
</dbReference>
<evidence type="ECO:0000313" key="2">
    <source>
        <dbReference type="Proteomes" id="UP000250079"/>
    </source>
</evidence>
<evidence type="ECO:0000313" key="1">
    <source>
        <dbReference type="EMBL" id="ASJ74500.1"/>
    </source>
</evidence>
<dbReference type="EMBL" id="CP018632">
    <property type="protein sequence ID" value="ASJ74500.1"/>
    <property type="molecule type" value="Genomic_DNA"/>
</dbReference>
<dbReference type="NCBIfam" id="TIGR01488">
    <property type="entry name" value="HAD-SF-IB"/>
    <property type="match status" value="1"/>
</dbReference>
<accession>A0A2Z2P016</accession>
<dbReference type="NCBIfam" id="TIGR01490">
    <property type="entry name" value="HAD-SF-IB-hyp1"/>
    <property type="match status" value="1"/>
</dbReference>
<dbReference type="InterPro" id="IPR023214">
    <property type="entry name" value="HAD_sf"/>
</dbReference>
<dbReference type="GO" id="GO:0006564">
    <property type="term" value="P:L-serine biosynthetic process"/>
    <property type="evidence" value="ECO:0007669"/>
    <property type="project" value="TreeGrafter"/>
</dbReference>
<dbReference type="Pfam" id="PF12710">
    <property type="entry name" value="HAD"/>
    <property type="match status" value="1"/>
</dbReference>
<dbReference type="OrthoDB" id="9784466at2"/>
<dbReference type="InterPro" id="IPR036412">
    <property type="entry name" value="HAD-like_sf"/>
</dbReference>
<protein>
    <submittedName>
        <fullName evidence="1">Uncharacterized protein</fullName>
    </submittedName>
</protein>
<dbReference type="GO" id="GO:0036424">
    <property type="term" value="F:L-phosphoserine phosphatase activity"/>
    <property type="evidence" value="ECO:0007669"/>
    <property type="project" value="TreeGrafter"/>
</dbReference>
<dbReference type="InterPro" id="IPR006385">
    <property type="entry name" value="HAD_hydro_SerB1"/>
</dbReference>
<organism evidence="1 2">
    <name type="scientific">Granulosicoccus antarcticus IMCC3135</name>
    <dbReference type="NCBI Taxonomy" id="1192854"/>
    <lineage>
        <taxon>Bacteria</taxon>
        <taxon>Pseudomonadati</taxon>
        <taxon>Pseudomonadota</taxon>
        <taxon>Gammaproteobacteria</taxon>
        <taxon>Chromatiales</taxon>
        <taxon>Granulosicoccaceae</taxon>
        <taxon>Granulosicoccus</taxon>
    </lineage>
</organism>
<dbReference type="PANTHER" id="PTHR43344">
    <property type="entry name" value="PHOSPHOSERINE PHOSPHATASE"/>
    <property type="match status" value="1"/>
</dbReference>
<dbReference type="InterPro" id="IPR050582">
    <property type="entry name" value="HAD-like_SerB"/>
</dbReference>
<name>A0A2Z2P016_9GAMM</name>
<dbReference type="Gene3D" id="3.40.50.1000">
    <property type="entry name" value="HAD superfamily/HAD-like"/>
    <property type="match status" value="1"/>
</dbReference>
<dbReference type="KEGG" id="gai:IMCC3135_22145"/>
<dbReference type="Gene3D" id="1.20.1440.100">
    <property type="entry name" value="SG protein - dephosphorylation function"/>
    <property type="match status" value="1"/>
</dbReference>